<reference evidence="1" key="2">
    <citation type="journal article" date="2021" name="PeerJ">
        <title>Extensive microbial diversity within the chicken gut microbiome revealed by metagenomics and culture.</title>
        <authorList>
            <person name="Gilroy R."/>
            <person name="Ravi A."/>
            <person name="Getino M."/>
            <person name="Pursley I."/>
            <person name="Horton D.L."/>
            <person name="Alikhan N.F."/>
            <person name="Baker D."/>
            <person name="Gharbi K."/>
            <person name="Hall N."/>
            <person name="Watson M."/>
            <person name="Adriaenssens E.M."/>
            <person name="Foster-Nyarko E."/>
            <person name="Jarju S."/>
            <person name="Secka A."/>
            <person name="Antonio M."/>
            <person name="Oren A."/>
            <person name="Chaudhuri R.R."/>
            <person name="La Ragione R."/>
            <person name="Hildebrand F."/>
            <person name="Pallen M.J."/>
        </authorList>
    </citation>
    <scope>NUCLEOTIDE SEQUENCE</scope>
    <source>
        <strain evidence="1">B3-1481</strain>
    </source>
</reference>
<reference evidence="1" key="1">
    <citation type="submission" date="2020-10" db="EMBL/GenBank/DDBJ databases">
        <authorList>
            <person name="Gilroy R."/>
        </authorList>
    </citation>
    <scope>NUCLEOTIDE SEQUENCE</scope>
    <source>
        <strain evidence="1">B3-1481</strain>
    </source>
</reference>
<gene>
    <name evidence="1" type="ORF">IAB76_05815</name>
</gene>
<proteinExistence type="predicted"/>
<organism evidence="1 2">
    <name type="scientific">Candidatus Cryptobacteroides avistercoris</name>
    <dbReference type="NCBI Taxonomy" id="2840758"/>
    <lineage>
        <taxon>Bacteria</taxon>
        <taxon>Pseudomonadati</taxon>
        <taxon>Bacteroidota</taxon>
        <taxon>Bacteroidia</taxon>
        <taxon>Bacteroidales</taxon>
        <taxon>Candidatus Cryptobacteroides</taxon>
    </lineage>
</organism>
<protein>
    <submittedName>
        <fullName evidence="1">Uncharacterized protein</fullName>
    </submittedName>
</protein>
<comment type="caution">
    <text evidence="1">The sequence shown here is derived from an EMBL/GenBank/DDBJ whole genome shotgun (WGS) entry which is preliminary data.</text>
</comment>
<dbReference type="AlphaFoldDB" id="A0A9D9IYP8"/>
<evidence type="ECO:0000313" key="1">
    <source>
        <dbReference type="EMBL" id="MBO8480606.1"/>
    </source>
</evidence>
<accession>A0A9D9IYP8</accession>
<sequence length="283" mass="31061">MTFLQTAVSATSLVSGTTTYSIDLARGSADEALTVNLTGSIYASTDPETDLAADFKMPESVTFEPGEYLAKITLDVSKMEVGVTYSGTISLSEGQECFNPNTATTSTAVRLAMDYNWVELGEAQWYDGFMLAVSNDNLNIQRCRMTKAEGFEIYRLYNPWPAAEVAEAWGDAMSATNDVPEYLQFTINEDGSIDWRNDVLVYGGQLEFAAVNTGYQYADWNDYVWYTSPTEVFGQPDETGVIMENLLCFSYGVFSNGSGGSGYVSSSYLALPAFEGNLEDLFQ</sequence>
<name>A0A9D9IYP8_9BACT</name>
<dbReference type="EMBL" id="JADILW010000085">
    <property type="protein sequence ID" value="MBO8480606.1"/>
    <property type="molecule type" value="Genomic_DNA"/>
</dbReference>
<evidence type="ECO:0000313" key="2">
    <source>
        <dbReference type="Proteomes" id="UP000823769"/>
    </source>
</evidence>
<dbReference type="Proteomes" id="UP000823769">
    <property type="component" value="Unassembled WGS sequence"/>
</dbReference>